<sequence>MNDLEELTRNTSANMWQLRFLKKLFPRPGNPGLKLFLYEVEQIHKYMTAPIAKKLVEASEPGPNRPATPSFAPVPIKIAEDPATPSFTPAPIKIAEDEEAACTMIARMPERPPVPTIVLTTPGGQVVPAQNMPAWRKIEIPFHYRLKLKREQNNDKWLSPALCRRLRKKIRRRQMQE</sequence>
<dbReference type="Proteomes" id="UP000616885">
    <property type="component" value="Unassembled WGS sequence"/>
</dbReference>
<gene>
    <name evidence="1" type="ORF">IM811_007750</name>
</gene>
<name>A0A8H7TR95_BIOOC</name>
<comment type="caution">
    <text evidence="1">The sequence shown here is derived from an EMBL/GenBank/DDBJ whole genome shotgun (WGS) entry which is preliminary data.</text>
</comment>
<proteinExistence type="predicted"/>
<protein>
    <submittedName>
        <fullName evidence="1">Uncharacterized protein</fullName>
    </submittedName>
</protein>
<organism evidence="1 2">
    <name type="scientific">Bionectria ochroleuca</name>
    <name type="common">Gliocladium roseum</name>
    <dbReference type="NCBI Taxonomy" id="29856"/>
    <lineage>
        <taxon>Eukaryota</taxon>
        <taxon>Fungi</taxon>
        <taxon>Dikarya</taxon>
        <taxon>Ascomycota</taxon>
        <taxon>Pezizomycotina</taxon>
        <taxon>Sordariomycetes</taxon>
        <taxon>Hypocreomycetidae</taxon>
        <taxon>Hypocreales</taxon>
        <taxon>Bionectriaceae</taxon>
        <taxon>Clonostachys</taxon>
    </lineage>
</organism>
<evidence type="ECO:0000313" key="1">
    <source>
        <dbReference type="EMBL" id="KAF9756806.1"/>
    </source>
</evidence>
<dbReference type="AlphaFoldDB" id="A0A8H7TR95"/>
<dbReference type="EMBL" id="JADCTT010000002">
    <property type="protein sequence ID" value="KAF9756806.1"/>
    <property type="molecule type" value="Genomic_DNA"/>
</dbReference>
<accession>A0A8H7TR95</accession>
<reference evidence="1" key="1">
    <citation type="submission" date="2020-10" db="EMBL/GenBank/DDBJ databases">
        <title>High-Quality Genome Resource of Clonostachys rosea strain S41 by Oxford Nanopore Long-Read Sequencing.</title>
        <authorList>
            <person name="Wang H."/>
        </authorList>
    </citation>
    <scope>NUCLEOTIDE SEQUENCE</scope>
    <source>
        <strain evidence="1">S41</strain>
    </source>
</reference>
<evidence type="ECO:0000313" key="2">
    <source>
        <dbReference type="Proteomes" id="UP000616885"/>
    </source>
</evidence>